<reference evidence="2 3" key="1">
    <citation type="journal article" date="2011" name="J. Gen. Appl. Microbiol.">
        <title>Draft genome sequencing of the enigmatic yeast Saitoella complicata.</title>
        <authorList>
            <person name="Nishida H."/>
            <person name="Hamamoto M."/>
            <person name="Sugiyama J."/>
        </authorList>
    </citation>
    <scope>NUCLEOTIDE SEQUENCE [LARGE SCALE GENOMIC DNA]</scope>
    <source>
        <strain evidence="2 3">NRRL Y-17804</strain>
    </source>
</reference>
<evidence type="ECO:0008006" key="4">
    <source>
        <dbReference type="Google" id="ProtNLM"/>
    </source>
</evidence>
<evidence type="ECO:0000313" key="3">
    <source>
        <dbReference type="Proteomes" id="UP000033140"/>
    </source>
</evidence>
<dbReference type="Pfam" id="PF00300">
    <property type="entry name" value="His_Phos_1"/>
    <property type="match status" value="2"/>
</dbReference>
<evidence type="ECO:0000313" key="2">
    <source>
        <dbReference type="EMBL" id="GAO50600.1"/>
    </source>
</evidence>
<dbReference type="Gene3D" id="3.40.50.1240">
    <property type="entry name" value="Phosphoglycerate mutase-like"/>
    <property type="match status" value="1"/>
</dbReference>
<feature type="region of interest" description="Disordered" evidence="1">
    <location>
        <begin position="18"/>
        <end position="63"/>
    </location>
</feature>
<comment type="caution">
    <text evidence="2">The sequence shown here is derived from an EMBL/GenBank/DDBJ whole genome shotgun (WGS) entry which is preliminary data.</text>
</comment>
<protein>
    <recommendedName>
        <fullName evidence="4">Phosphoglycerate mutase-like protein</fullName>
    </recommendedName>
</protein>
<proteinExistence type="predicted"/>
<organism evidence="2 3">
    <name type="scientific">Saitoella complicata (strain BCRC 22490 / CBS 7301 / JCM 7358 / NBRC 10748 / NRRL Y-17804)</name>
    <dbReference type="NCBI Taxonomy" id="698492"/>
    <lineage>
        <taxon>Eukaryota</taxon>
        <taxon>Fungi</taxon>
        <taxon>Dikarya</taxon>
        <taxon>Ascomycota</taxon>
        <taxon>Taphrinomycotina</taxon>
        <taxon>Taphrinomycotina incertae sedis</taxon>
        <taxon>Saitoella</taxon>
    </lineage>
</organism>
<dbReference type="SUPFAM" id="SSF53254">
    <property type="entry name" value="Phosphoglycerate mutase-like"/>
    <property type="match status" value="1"/>
</dbReference>
<reference evidence="2 3" key="3">
    <citation type="journal article" date="2015" name="Genome Announc.">
        <title>Draft Genome Sequence of the Archiascomycetous Yeast Saitoella complicata.</title>
        <authorList>
            <person name="Yamauchi K."/>
            <person name="Kondo S."/>
            <person name="Hamamoto M."/>
            <person name="Takahashi Y."/>
            <person name="Ogura Y."/>
            <person name="Hayashi T."/>
            <person name="Nishida H."/>
        </authorList>
    </citation>
    <scope>NUCLEOTIDE SEQUENCE [LARGE SCALE GENOMIC DNA]</scope>
    <source>
        <strain evidence="2 3">NRRL Y-17804</strain>
    </source>
</reference>
<feature type="region of interest" description="Disordered" evidence="1">
    <location>
        <begin position="308"/>
        <end position="331"/>
    </location>
</feature>
<dbReference type="EMBL" id="BACD03000034">
    <property type="protein sequence ID" value="GAO50600.1"/>
    <property type="molecule type" value="Genomic_DNA"/>
</dbReference>
<dbReference type="Proteomes" id="UP000033140">
    <property type="component" value="Unassembled WGS sequence"/>
</dbReference>
<dbReference type="InterPro" id="IPR013078">
    <property type="entry name" value="His_Pase_superF_clade-1"/>
</dbReference>
<dbReference type="CDD" id="cd07067">
    <property type="entry name" value="HP_PGM_like"/>
    <property type="match status" value="1"/>
</dbReference>
<dbReference type="InterPro" id="IPR029033">
    <property type="entry name" value="His_PPase_superfam"/>
</dbReference>
<dbReference type="SMART" id="SM00855">
    <property type="entry name" value="PGAM"/>
    <property type="match status" value="1"/>
</dbReference>
<evidence type="ECO:0000256" key="1">
    <source>
        <dbReference type="SAM" id="MobiDB-lite"/>
    </source>
</evidence>
<keyword evidence="3" id="KW-1185">Reference proteome</keyword>
<dbReference type="PANTHER" id="PTHR48100:SF54">
    <property type="entry name" value="PHOSPHATASE SPAC5H10.03-RELATED"/>
    <property type="match status" value="1"/>
</dbReference>
<dbReference type="GO" id="GO:0005737">
    <property type="term" value="C:cytoplasm"/>
    <property type="evidence" value="ECO:0007669"/>
    <property type="project" value="TreeGrafter"/>
</dbReference>
<sequence>MYVLSHLYRLLQNVAPWGDPGHVSHGNKHPERREKVVDSRSRKLGMNKRTSIEHPDHSQSQPTVAYSIRLPSSAIRTFSTKSTTMAKEPQTIYLIRHAQALHNVNDRYHIPDPPLTSLGLQQARDFSTEYPDIPSSVDLIVSSPLIRTIQTSLLAFESVLDTKPLREGSDIDFEGDVVPPKKKGEVKFELMAELQEVSEMPCDTPSTASETSSHFPALSTQLSSLTANYHSKSGPWSSDESAVRSRAAHVLRSLKARPERNIAVVTHGGFLAMLVKGFAGYGNAEARRCVWRDEDGEGLELRWVDGPEEKEEKKKEGMDESVKRNVEEVKN</sequence>
<name>A0A0E9NMF2_SAICN</name>
<dbReference type="PANTHER" id="PTHR48100">
    <property type="entry name" value="BROAD-SPECIFICITY PHOSPHATASE YOR283W-RELATED"/>
    <property type="match status" value="1"/>
</dbReference>
<accession>A0A0E9NMF2</accession>
<dbReference type="AlphaFoldDB" id="A0A0E9NMF2"/>
<feature type="compositionally biased region" description="Basic and acidic residues" evidence="1">
    <location>
        <begin position="28"/>
        <end position="41"/>
    </location>
</feature>
<gene>
    <name evidence="2" type="ORF">G7K_4724-t1</name>
</gene>
<reference evidence="2 3" key="2">
    <citation type="journal article" date="2014" name="J. Gen. Appl. Microbiol.">
        <title>The early diverging ascomycetous budding yeast Saitoella complicata has three histone deacetylases belonging to the Clr6, Hos2, and Rpd3 lineages.</title>
        <authorList>
            <person name="Nishida H."/>
            <person name="Matsumoto T."/>
            <person name="Kondo S."/>
            <person name="Hamamoto M."/>
            <person name="Yoshikawa H."/>
        </authorList>
    </citation>
    <scope>NUCLEOTIDE SEQUENCE [LARGE SCALE GENOMIC DNA]</scope>
    <source>
        <strain evidence="2 3">NRRL Y-17804</strain>
    </source>
</reference>
<dbReference type="GO" id="GO:0016791">
    <property type="term" value="F:phosphatase activity"/>
    <property type="evidence" value="ECO:0007669"/>
    <property type="project" value="TreeGrafter"/>
</dbReference>
<dbReference type="InterPro" id="IPR050275">
    <property type="entry name" value="PGM_Phosphatase"/>
</dbReference>